<accession>A0ABU9XP43</accession>
<keyword evidence="3" id="KW-1185">Reference proteome</keyword>
<evidence type="ECO:0000313" key="3">
    <source>
        <dbReference type="Proteomes" id="UP001404104"/>
    </source>
</evidence>
<dbReference type="SUPFAM" id="SSF53756">
    <property type="entry name" value="UDP-Glycosyltransferase/glycogen phosphorylase"/>
    <property type="match status" value="1"/>
</dbReference>
<comment type="caution">
    <text evidence="2">The sequence shown here is derived from an EMBL/GenBank/DDBJ whole genome shotgun (WGS) entry which is preliminary data.</text>
</comment>
<dbReference type="RefSeq" id="WP_345863119.1">
    <property type="nucleotide sequence ID" value="NZ_JBDIMF010000001.1"/>
</dbReference>
<sequence>MRFLIGTAHFFAPTYRDAGMHRFAKALAAKGHHVDFITMGQSRLKQAMKRETRAYVAAADAAAAAGVNPPNIHAHVHRELVHPPSGSAQIERLTAPLNRVYGRRPDAVLTAAAMAADVVILECGYALYWYEAIRRLNPDARYLAFYNDRLDLVGFRPEVLALADRLLPEFDLVRTNAERLLDYLPAAAKGLYVPQGVDKEKIRFDSPSPYAPGTRNIVSVGNMLFDDGAVRAIAAAAAPANGFVHVIGAAMADPPANVIVHGELPFERTLPFMVHADVGLAPYRPVEGADYLVQSSLKIQQYSYCGLPILLSQGLGLEAANFIHYDVAAPGGVEAPVAQALATPRDRTFGAKLLDWGEVGDVLLGAIASLPAR</sequence>
<organism evidence="2 3">
    <name type="scientific">Sphingomonas qilianensis</name>
    <dbReference type="NCBI Taxonomy" id="1736690"/>
    <lineage>
        <taxon>Bacteria</taxon>
        <taxon>Pseudomonadati</taxon>
        <taxon>Pseudomonadota</taxon>
        <taxon>Alphaproteobacteria</taxon>
        <taxon>Sphingomonadales</taxon>
        <taxon>Sphingomonadaceae</taxon>
        <taxon>Sphingomonas</taxon>
    </lineage>
</organism>
<dbReference type="Gene3D" id="3.40.50.2000">
    <property type="entry name" value="Glycogen Phosphorylase B"/>
    <property type="match status" value="1"/>
</dbReference>
<evidence type="ECO:0000259" key="1">
    <source>
        <dbReference type="Pfam" id="PF22059"/>
    </source>
</evidence>
<dbReference type="Gene3D" id="3.40.50.11010">
    <property type="match status" value="1"/>
</dbReference>
<protein>
    <recommendedName>
        <fullName evidence="1">Glucuronosyltransferase GumK N-terminal domain-containing protein</fullName>
    </recommendedName>
</protein>
<gene>
    <name evidence="2" type="ORF">ABC969_04025</name>
</gene>
<name>A0ABU9XP43_9SPHN</name>
<evidence type="ECO:0000313" key="2">
    <source>
        <dbReference type="EMBL" id="MEN2785585.1"/>
    </source>
</evidence>
<reference evidence="2 3" key="1">
    <citation type="submission" date="2024-05" db="EMBL/GenBank/DDBJ databases">
        <authorList>
            <person name="Liu Q."/>
            <person name="Xin Y.-H."/>
        </authorList>
    </citation>
    <scope>NUCLEOTIDE SEQUENCE [LARGE SCALE GENOMIC DNA]</scope>
    <source>
        <strain evidence="2 3">CGMCC 1.15349</strain>
    </source>
</reference>
<proteinExistence type="predicted"/>
<dbReference type="Proteomes" id="UP001404104">
    <property type="component" value="Unassembled WGS sequence"/>
</dbReference>
<feature type="domain" description="Glucuronosyltransferase GumK N-terminal" evidence="1">
    <location>
        <begin position="7"/>
        <end position="174"/>
    </location>
</feature>
<dbReference type="InterPro" id="IPR054299">
    <property type="entry name" value="GumK_N"/>
</dbReference>
<dbReference type="EMBL" id="JBDIMF010000001">
    <property type="protein sequence ID" value="MEN2785585.1"/>
    <property type="molecule type" value="Genomic_DNA"/>
</dbReference>
<dbReference type="Pfam" id="PF22059">
    <property type="entry name" value="GumK_N"/>
    <property type="match status" value="1"/>
</dbReference>